<dbReference type="PANTHER" id="PTHR43312">
    <property type="entry name" value="D-THREO-ALDOSE 1-DEHYDROGENASE"/>
    <property type="match status" value="1"/>
</dbReference>
<feature type="chain" id="PRO_5045876630" evidence="1">
    <location>
        <begin position="26"/>
        <end position="304"/>
    </location>
</feature>
<protein>
    <submittedName>
        <fullName evidence="3">Aldo/keto reductase</fullName>
    </submittedName>
</protein>
<comment type="caution">
    <text evidence="3">The sequence shown here is derived from an EMBL/GenBank/DDBJ whole genome shotgun (WGS) entry which is preliminary data.</text>
</comment>
<evidence type="ECO:0000256" key="1">
    <source>
        <dbReference type="SAM" id="SignalP"/>
    </source>
</evidence>
<dbReference type="InterPro" id="IPR023210">
    <property type="entry name" value="NADP_OxRdtase_dom"/>
</dbReference>
<evidence type="ECO:0000259" key="2">
    <source>
        <dbReference type="Pfam" id="PF00248"/>
    </source>
</evidence>
<gene>
    <name evidence="3" type="ORF">KQ910_04635</name>
</gene>
<organism evidence="3 4">
    <name type="scientific">Reyranella humidisoli</name>
    <dbReference type="NCBI Taxonomy" id="2849149"/>
    <lineage>
        <taxon>Bacteria</taxon>
        <taxon>Pseudomonadati</taxon>
        <taxon>Pseudomonadota</taxon>
        <taxon>Alphaproteobacteria</taxon>
        <taxon>Hyphomicrobiales</taxon>
        <taxon>Reyranellaceae</taxon>
        <taxon>Reyranella</taxon>
    </lineage>
</organism>
<keyword evidence="1" id="KW-0732">Signal</keyword>
<accession>A0ABS6IGR5</accession>
<evidence type="ECO:0000313" key="3">
    <source>
        <dbReference type="EMBL" id="MBU8873034.1"/>
    </source>
</evidence>
<dbReference type="PANTHER" id="PTHR43312:SF1">
    <property type="entry name" value="NADP-DEPENDENT OXIDOREDUCTASE DOMAIN-CONTAINING PROTEIN"/>
    <property type="match status" value="1"/>
</dbReference>
<keyword evidence="4" id="KW-1185">Reference proteome</keyword>
<dbReference type="Pfam" id="PF00248">
    <property type="entry name" value="Aldo_ket_red"/>
    <property type="match status" value="1"/>
</dbReference>
<proteinExistence type="predicted"/>
<feature type="signal peptide" evidence="1">
    <location>
        <begin position="1"/>
        <end position="25"/>
    </location>
</feature>
<dbReference type="Proteomes" id="UP000727907">
    <property type="component" value="Unassembled WGS sequence"/>
</dbReference>
<dbReference type="RefSeq" id="WP_216957302.1">
    <property type="nucleotide sequence ID" value="NZ_JAHOPB010000001.1"/>
</dbReference>
<name>A0ABS6IGR5_9HYPH</name>
<dbReference type="CDD" id="cd19095">
    <property type="entry name" value="AKR_PA4992-like"/>
    <property type="match status" value="1"/>
</dbReference>
<feature type="domain" description="NADP-dependent oxidoreductase" evidence="2">
    <location>
        <begin position="47"/>
        <end position="283"/>
    </location>
</feature>
<sequence>MSRTLTRSRLIGLAGAGLLAAKGSAAQTGARMHQRRIPASGEMLPVVGVGTWRTFDVGGKPEDRAPLAEVLRRLFDAGGSVIDTSPMYGSAEAVVGDLLSAAGTRDKAFIATKVWTTGRDSGLAQMRASLRLLKTDRIDLMQIHNLVDWRAHLPTLRAWKAEGRIRYLGITHYTQSAHDELESVMRSEKWDFIQINYALDDRAVERRLLPLAAERGIAVIVNQPFGGGGLLRKLSARKLPDWAGEIGATSWAQILLKFVLANPAVTCVIPGTSKPEHMTDNLQGGFGVYPDAALLKKMIADVPV</sequence>
<reference evidence="3 4" key="1">
    <citation type="submission" date="2021-06" db="EMBL/GenBank/DDBJ databases">
        <authorList>
            <person name="Lee D.H."/>
        </authorList>
    </citation>
    <scope>NUCLEOTIDE SEQUENCE [LARGE SCALE GENOMIC DNA]</scope>
    <source>
        <strain evidence="3 4">MMS21-HV4-11</strain>
    </source>
</reference>
<dbReference type="InterPro" id="IPR053135">
    <property type="entry name" value="AKR2_Oxidoreductase"/>
</dbReference>
<evidence type="ECO:0000313" key="4">
    <source>
        <dbReference type="Proteomes" id="UP000727907"/>
    </source>
</evidence>
<dbReference type="EMBL" id="JAHOPB010000001">
    <property type="protein sequence ID" value="MBU8873034.1"/>
    <property type="molecule type" value="Genomic_DNA"/>
</dbReference>